<feature type="region of interest" description="Disordered" evidence="8">
    <location>
        <begin position="924"/>
        <end position="950"/>
    </location>
</feature>
<organism evidence="12 13">
    <name type="scientific">Coregonus suidteri</name>
    <dbReference type="NCBI Taxonomy" id="861788"/>
    <lineage>
        <taxon>Eukaryota</taxon>
        <taxon>Metazoa</taxon>
        <taxon>Chordata</taxon>
        <taxon>Craniata</taxon>
        <taxon>Vertebrata</taxon>
        <taxon>Euteleostomi</taxon>
        <taxon>Actinopterygii</taxon>
        <taxon>Neopterygii</taxon>
        <taxon>Teleostei</taxon>
        <taxon>Protacanthopterygii</taxon>
        <taxon>Salmoniformes</taxon>
        <taxon>Salmonidae</taxon>
        <taxon>Coregoninae</taxon>
        <taxon>Coregonus</taxon>
    </lineage>
</organism>
<dbReference type="PANTHER" id="PTHR31626:SF3">
    <property type="entry name" value="PROTEIN FAM171A2"/>
    <property type="match status" value="1"/>
</dbReference>
<keyword evidence="6 9" id="KW-0472">Membrane</keyword>
<evidence type="ECO:0000256" key="6">
    <source>
        <dbReference type="ARBA" id="ARBA00023136"/>
    </source>
</evidence>
<dbReference type="EMBL" id="JAGTTL010000028">
    <property type="protein sequence ID" value="KAK6300099.1"/>
    <property type="molecule type" value="Genomic_DNA"/>
</dbReference>
<evidence type="ECO:0000259" key="11">
    <source>
        <dbReference type="Pfam" id="PF20771"/>
    </source>
</evidence>
<keyword evidence="5 9" id="KW-1133">Transmembrane helix</keyword>
<feature type="domain" description="FAM171 C-terminal" evidence="11">
    <location>
        <begin position="1108"/>
        <end position="1616"/>
    </location>
</feature>
<feature type="domain" description="FAM171 N-terminal" evidence="10">
    <location>
        <begin position="982"/>
        <end position="1019"/>
    </location>
</feature>
<feature type="compositionally biased region" description="Basic residues" evidence="8">
    <location>
        <begin position="933"/>
        <end position="944"/>
    </location>
</feature>
<keyword evidence="3 9" id="KW-0812">Transmembrane</keyword>
<feature type="region of interest" description="Disordered" evidence="8">
    <location>
        <begin position="1335"/>
        <end position="1384"/>
    </location>
</feature>
<dbReference type="InterPro" id="IPR018890">
    <property type="entry name" value="FAM171"/>
</dbReference>
<dbReference type="InterPro" id="IPR049175">
    <property type="entry name" value="FAM171_C"/>
</dbReference>
<sequence length="1617" mass="176613">MMDSNPNVLGLEDQNRTASSCSSGCRETSQAAVTSGSRVSGEQRPQKPSKQRSQQGFSALQKLSAEERRIVNECLHGVISLEDLSHASDGIIDWVLTVTTEVLLPAISLCKALRSRSSSSTKQDPQRRSPSEGSLLQAPSISTSTPPHSGASPMRLRIIPKMSSFLTGQGDATGRLLGGRPLGSLLGGEVRTDAELEHMASRVVAVVLQGVWTMTSVDTSDPEMGALLSGILKNIPMVLNPAVAADRESSDSQSPLEIVDIGQRINPGFFLSDEHISRICSDTVTSAYSNTRFSVLEDKSLGFTDDRTLSPPSPLCQKSQCCLTAGEETGRSPSLSEQHSITSLQGRQSCSSHCRQTSGQSAASLSGSQSPDELLTPEVKQRIIMAVEEIITEGGEDLASGSTELCEAVSPGSRRFTSTTSLAASNILSVVLHGLKDTIGAVQSKEVARSELEKTISQSLVNSVKVTLKSLLMLDAQVSVVQGDNSTLKTSEQIPHGTMETPELIPAVTMETSELIPDRTMEPPGCSSDIAVDKNHISLQGDEDIAYEASITATSIFSSIVDLVNPMKDRRSTSSRGGSQYQCPMRAFLDSKDLAGFLRSPNLRRFSEQLILHVVRLILESKMAKTMSVRKCFSDMTVTNLSGGFDLFTKFCTELLYSFVEGAVKNLLETFLSVPHSPPVESFMEDYSCMEERNWVASPTLSRARSARLESDDDSTITQESGEVGVVKPSSRKTINGLLSDMFIFRVGELLQEGCDDDEVEQTAARVEERLQEAWDDDEVERISNNDCMMPDMMSETSYKYSLESDVTGCEKKPYSPWMTGELDECRAESVDSAKTEHRTSSFRQSNPSQASFKAEASSGASSLASLETMVNLSSSNNAALTADRQNMAVTQSSTGAAGHKGWRCIPCCQTAEGTPIEVPKTLSKTAKFQNKSQKKSSKPRKGNKFNNSVAPLPVSAAAEKHKKPSFGSRLSAAFARFFCGCCGLWVRKGTGYIKKDGAQLTWSFVANQLGYWLAAFPSTTGSALNPTGLRDITTYHTIFLMTILGSMALLVLVLLCLLLYYCRRRCLKPRQQHRHGKMHVSSGLDGSKRDQCTSMSHLNLISSGHIHIDTVSSTGGDPDALKSNLSSTRDLHSSREDFFRHMPPGKAQRHSKVNTDNITRRGGGESFPMKVTTRSTNTNNLDPQLLVRNDTRSFSSAEDNTHDPRCRHNHHNHNANDNQGYSSDPPSPPPLLPPFAGHYQEYSGLPPEYSASQTGDLLARPNSLNTQPGQLIFCHSMDQMKESMYRSVVPTLVIPAHYMRLSSDLSAVEQVLERQQQMQHDMEGIQVSMTLPRQQGQVHQNHQQKQQNQQQQNHQQEDEEGEEPGQQREDSEGHSNWASDPNAAPVRIPVLFNDNTISQMNGELQSLTEKKLLELGVKPHPRAWFVSLDGRSNSLVRHSYIELGGDSLSIPGGGGGGGATGSRHDNRVDVAREANIKQRKGKEERKAKEAKEAAAAAERKGHAGKTYTKLPCIDTTDPPSSSSESHAAMYSPEDNSLAPLLDEAPETTPRGGTFPRKGRSRDNSARSSTTTTTSEVTRRDSATSPEDGEDADDKDEEGNKKSPWQKREERPLMVWK</sequence>
<feature type="compositionally biased region" description="Polar residues" evidence="8">
    <location>
        <begin position="46"/>
        <end position="58"/>
    </location>
</feature>
<dbReference type="Pfam" id="PF10577">
    <property type="entry name" value="FAM171A1-2-B_N"/>
    <property type="match status" value="1"/>
</dbReference>
<evidence type="ECO:0000256" key="7">
    <source>
        <dbReference type="ARBA" id="ARBA00023180"/>
    </source>
</evidence>
<feature type="region of interest" description="Disordered" evidence="8">
    <location>
        <begin position="351"/>
        <end position="372"/>
    </location>
</feature>
<feature type="region of interest" description="Disordered" evidence="8">
    <location>
        <begin position="115"/>
        <end position="154"/>
    </location>
</feature>
<feature type="compositionally biased region" description="Low complexity" evidence="8">
    <location>
        <begin position="1335"/>
        <end position="1355"/>
    </location>
</feature>
<evidence type="ECO:0000256" key="8">
    <source>
        <dbReference type="SAM" id="MobiDB-lite"/>
    </source>
</evidence>
<keyword evidence="4" id="KW-0732">Signal</keyword>
<reference evidence="12 13" key="1">
    <citation type="submission" date="2021-04" db="EMBL/GenBank/DDBJ databases">
        <authorList>
            <person name="De Guttry C."/>
            <person name="Zahm M."/>
            <person name="Klopp C."/>
            <person name="Cabau C."/>
            <person name="Louis A."/>
            <person name="Berthelot C."/>
            <person name="Parey E."/>
            <person name="Roest Crollius H."/>
            <person name="Montfort J."/>
            <person name="Robinson-Rechavi M."/>
            <person name="Bucao C."/>
            <person name="Bouchez O."/>
            <person name="Gislard M."/>
            <person name="Lluch J."/>
            <person name="Milhes M."/>
            <person name="Lampietro C."/>
            <person name="Lopez Roques C."/>
            <person name="Donnadieu C."/>
            <person name="Braasch I."/>
            <person name="Desvignes T."/>
            <person name="Postlethwait J."/>
            <person name="Bobe J."/>
            <person name="Wedekind C."/>
            <person name="Guiguen Y."/>
        </authorList>
    </citation>
    <scope>NUCLEOTIDE SEQUENCE [LARGE SCALE GENOMIC DNA]</scope>
    <source>
        <strain evidence="12">Cs_M1</strain>
        <tissue evidence="12">Blood</tissue>
    </source>
</reference>
<feature type="compositionally biased region" description="Acidic residues" evidence="8">
    <location>
        <begin position="1587"/>
        <end position="1597"/>
    </location>
</feature>
<feature type="compositionally biased region" description="Basic and acidic residues" evidence="8">
    <location>
        <begin position="1598"/>
        <end position="1617"/>
    </location>
</feature>
<feature type="compositionally biased region" description="Polar residues" evidence="8">
    <location>
        <begin position="842"/>
        <end position="852"/>
    </location>
</feature>
<evidence type="ECO:0000259" key="10">
    <source>
        <dbReference type="Pfam" id="PF10577"/>
    </source>
</evidence>
<gene>
    <name evidence="12" type="ORF">J4Q44_G00301320</name>
</gene>
<feature type="compositionally biased region" description="Low complexity" evidence="8">
    <location>
        <begin position="1566"/>
        <end position="1576"/>
    </location>
</feature>
<accession>A0AAN8KSB8</accession>
<feature type="compositionally biased region" description="Basic and acidic residues" evidence="8">
    <location>
        <begin position="829"/>
        <end position="840"/>
    </location>
</feature>
<feature type="compositionally biased region" description="Low complexity" evidence="8">
    <location>
        <begin position="358"/>
        <end position="370"/>
    </location>
</feature>
<feature type="transmembrane region" description="Helical" evidence="9">
    <location>
        <begin position="1039"/>
        <end position="1063"/>
    </location>
</feature>
<feature type="compositionally biased region" description="Polar residues" evidence="8">
    <location>
        <begin position="16"/>
        <end position="40"/>
    </location>
</feature>
<comment type="subcellular location">
    <subcellularLocation>
        <location evidence="1">Membrane</location>
        <topology evidence="1">Single-pass type I membrane protein</topology>
    </subcellularLocation>
</comment>
<dbReference type="Proteomes" id="UP001356427">
    <property type="component" value="Unassembled WGS sequence"/>
</dbReference>
<name>A0AAN8KSB8_9TELE</name>
<keyword evidence="13" id="KW-1185">Reference proteome</keyword>
<feature type="compositionally biased region" description="Low complexity" evidence="8">
    <location>
        <begin position="1216"/>
        <end position="1225"/>
    </location>
</feature>
<feature type="region of interest" description="Disordered" evidence="8">
    <location>
        <begin position="1"/>
        <end position="59"/>
    </location>
</feature>
<evidence type="ECO:0000256" key="5">
    <source>
        <dbReference type="ARBA" id="ARBA00022989"/>
    </source>
</evidence>
<feature type="compositionally biased region" description="Basic and acidic residues" evidence="8">
    <location>
        <begin position="1463"/>
        <end position="1502"/>
    </location>
</feature>
<feature type="region of interest" description="Disordered" evidence="8">
    <location>
        <begin position="1453"/>
        <end position="1617"/>
    </location>
</feature>
<evidence type="ECO:0000256" key="9">
    <source>
        <dbReference type="SAM" id="Phobius"/>
    </source>
</evidence>
<dbReference type="PANTHER" id="PTHR31626">
    <property type="entry name" value="SUSHI DOMAIN-CONTAINING PROTEIN"/>
    <property type="match status" value="1"/>
</dbReference>
<feature type="compositionally biased region" description="Polar residues" evidence="8">
    <location>
        <begin position="1173"/>
        <end position="1183"/>
    </location>
</feature>
<evidence type="ECO:0000256" key="2">
    <source>
        <dbReference type="ARBA" id="ARBA00006818"/>
    </source>
</evidence>
<comment type="similarity">
    <text evidence="2">Belongs to the FAM171 family.</text>
</comment>
<evidence type="ECO:0000256" key="1">
    <source>
        <dbReference type="ARBA" id="ARBA00004479"/>
    </source>
</evidence>
<keyword evidence="7" id="KW-0325">Glycoprotein</keyword>
<evidence type="ECO:0000313" key="13">
    <source>
        <dbReference type="Proteomes" id="UP001356427"/>
    </source>
</evidence>
<evidence type="ECO:0000256" key="4">
    <source>
        <dbReference type="ARBA" id="ARBA00022729"/>
    </source>
</evidence>
<dbReference type="GO" id="GO:0016020">
    <property type="term" value="C:membrane"/>
    <property type="evidence" value="ECO:0007669"/>
    <property type="project" value="UniProtKB-SubCell"/>
</dbReference>
<proteinExistence type="inferred from homology"/>
<feature type="region of interest" description="Disordered" evidence="8">
    <location>
        <begin position="829"/>
        <end position="855"/>
    </location>
</feature>
<feature type="compositionally biased region" description="Polar residues" evidence="8">
    <location>
        <begin position="131"/>
        <end position="147"/>
    </location>
</feature>
<comment type="caution">
    <text evidence="12">The sequence shown here is derived from an EMBL/GenBank/DDBJ whole genome shotgun (WGS) entry which is preliminary data.</text>
</comment>
<evidence type="ECO:0000313" key="12">
    <source>
        <dbReference type="EMBL" id="KAK6300099.1"/>
    </source>
</evidence>
<dbReference type="InterPro" id="IPR048530">
    <property type="entry name" value="FAM171_N"/>
</dbReference>
<dbReference type="Pfam" id="PF20771">
    <property type="entry name" value="FAM171A1-2-B_C"/>
    <property type="match status" value="1"/>
</dbReference>
<feature type="region of interest" description="Disordered" evidence="8">
    <location>
        <begin position="1138"/>
        <end position="1231"/>
    </location>
</feature>
<protein>
    <submittedName>
        <fullName evidence="12">Uncharacterized protein</fullName>
    </submittedName>
</protein>
<evidence type="ECO:0000256" key="3">
    <source>
        <dbReference type="ARBA" id="ARBA00022692"/>
    </source>
</evidence>